<evidence type="ECO:0000256" key="1">
    <source>
        <dbReference type="SAM" id="MobiDB-lite"/>
    </source>
</evidence>
<evidence type="ECO:0000313" key="2">
    <source>
        <dbReference type="EMBL" id="RRT44723.1"/>
    </source>
</evidence>
<dbReference type="Proteomes" id="UP000287651">
    <property type="component" value="Unassembled WGS sequence"/>
</dbReference>
<dbReference type="AlphaFoldDB" id="A0A426XYX9"/>
<reference evidence="2 3" key="1">
    <citation type="journal article" date="2014" name="Agronomy (Basel)">
        <title>A Draft Genome Sequence for Ensete ventricosum, the Drought-Tolerant Tree Against Hunger.</title>
        <authorList>
            <person name="Harrison J."/>
            <person name="Moore K.A."/>
            <person name="Paszkiewicz K."/>
            <person name="Jones T."/>
            <person name="Grant M."/>
            <person name="Ambacheew D."/>
            <person name="Muzemil S."/>
            <person name="Studholme D.J."/>
        </authorList>
    </citation>
    <scope>NUCLEOTIDE SEQUENCE [LARGE SCALE GENOMIC DNA]</scope>
</reference>
<accession>A0A426XYX9</accession>
<feature type="region of interest" description="Disordered" evidence="1">
    <location>
        <begin position="1"/>
        <end position="128"/>
    </location>
</feature>
<proteinExistence type="predicted"/>
<gene>
    <name evidence="2" type="ORF">B296_00054280</name>
</gene>
<evidence type="ECO:0000313" key="3">
    <source>
        <dbReference type="Proteomes" id="UP000287651"/>
    </source>
</evidence>
<name>A0A426XYX9_ENSVE</name>
<feature type="compositionally biased region" description="Basic and acidic residues" evidence="1">
    <location>
        <begin position="20"/>
        <end position="32"/>
    </location>
</feature>
<protein>
    <submittedName>
        <fullName evidence="2">Uncharacterized protein</fullName>
    </submittedName>
</protein>
<dbReference type="EMBL" id="AMZH03016289">
    <property type="protein sequence ID" value="RRT44723.1"/>
    <property type="molecule type" value="Genomic_DNA"/>
</dbReference>
<organism evidence="2 3">
    <name type="scientific">Ensete ventricosum</name>
    <name type="common">Abyssinian banana</name>
    <name type="synonym">Musa ensete</name>
    <dbReference type="NCBI Taxonomy" id="4639"/>
    <lineage>
        <taxon>Eukaryota</taxon>
        <taxon>Viridiplantae</taxon>
        <taxon>Streptophyta</taxon>
        <taxon>Embryophyta</taxon>
        <taxon>Tracheophyta</taxon>
        <taxon>Spermatophyta</taxon>
        <taxon>Magnoliopsida</taxon>
        <taxon>Liliopsida</taxon>
        <taxon>Zingiberales</taxon>
        <taxon>Musaceae</taxon>
        <taxon>Ensete</taxon>
    </lineage>
</organism>
<sequence>MRARNYSGGVEPDEVEGIEVEGRVGAVEDRPRPQLRRRVAGDDDPRQFLVGQPLPSPFFSHTDSSSSSSSSAIGRIRHGEGLQPNKEEEGDDDDANATGKRVTPPHSSLFLPPANEGARRRHGYDSRFKKHGEIMARLTETRQVWDHDDRRRQVKIKELVCKERHFVGSDMDGRVASLGGPD</sequence>
<comment type="caution">
    <text evidence="2">The sequence shown here is derived from an EMBL/GenBank/DDBJ whole genome shotgun (WGS) entry which is preliminary data.</text>
</comment>